<dbReference type="GO" id="GO:0003677">
    <property type="term" value="F:DNA binding"/>
    <property type="evidence" value="ECO:0007669"/>
    <property type="project" value="InterPro"/>
</dbReference>
<dbReference type="Proteomes" id="UP000287798">
    <property type="component" value="Unassembled WGS sequence"/>
</dbReference>
<reference evidence="4 5" key="1">
    <citation type="journal article" date="2010" name="Int. J. Syst. Evol. Microbiol.">
        <title>Thiohalobacter thiocyanaticus gen. nov., sp. nov., a moderately halophilic, sulfur-oxidizing gammaproteobacterium from hypersaline lakes, that utilizes thiocyanate.</title>
        <authorList>
            <person name="Sorokin D.Y."/>
            <person name="Kovaleva O.L."/>
            <person name="Tourova T.P."/>
            <person name="Muyzer G."/>
        </authorList>
    </citation>
    <scope>NUCLEOTIDE SEQUENCE [LARGE SCALE GENOMIC DNA]</scope>
    <source>
        <strain evidence="4 5">Hrh1</strain>
    </source>
</reference>
<protein>
    <submittedName>
        <fullName evidence="4">Uncharacterized protein</fullName>
    </submittedName>
</protein>
<comment type="catalytic activity">
    <reaction evidence="1">
        <text>ATP-dependent breakage, passage and rejoining of double-stranded DNA.</text>
        <dbReference type="EC" id="5.6.2.2"/>
    </reaction>
</comment>
<keyword evidence="5" id="KW-1185">Reference proteome</keyword>
<feature type="region of interest" description="Disordered" evidence="3">
    <location>
        <begin position="43"/>
        <end position="73"/>
    </location>
</feature>
<feature type="region of interest" description="Disordered" evidence="3">
    <location>
        <begin position="1"/>
        <end position="27"/>
    </location>
</feature>
<keyword evidence="2" id="KW-0413">Isomerase</keyword>
<organism evidence="4 5">
    <name type="scientific">Thiohalobacter thiocyanaticus</name>
    <dbReference type="NCBI Taxonomy" id="585455"/>
    <lineage>
        <taxon>Bacteria</taxon>
        <taxon>Pseudomonadati</taxon>
        <taxon>Pseudomonadota</taxon>
        <taxon>Gammaproteobacteria</taxon>
        <taxon>Thiohalobacterales</taxon>
        <taxon>Thiohalobacteraceae</taxon>
        <taxon>Thiohalobacter</taxon>
    </lineage>
</organism>
<evidence type="ECO:0000256" key="2">
    <source>
        <dbReference type="ARBA" id="ARBA00023029"/>
    </source>
</evidence>
<dbReference type="GO" id="GO:0005524">
    <property type="term" value="F:ATP binding"/>
    <property type="evidence" value="ECO:0007669"/>
    <property type="project" value="InterPro"/>
</dbReference>
<dbReference type="InterPro" id="IPR013758">
    <property type="entry name" value="Topo_IIA_A/C_ab"/>
</dbReference>
<name>A0A426QME5_9GAMM</name>
<dbReference type="InterPro" id="IPR013760">
    <property type="entry name" value="Topo_IIA-like_dom_sf"/>
</dbReference>
<dbReference type="AlphaFoldDB" id="A0A426QME5"/>
<dbReference type="EMBL" id="QZMU01000001">
    <property type="protein sequence ID" value="RRQ22945.1"/>
    <property type="molecule type" value="Genomic_DNA"/>
</dbReference>
<gene>
    <name evidence="4" type="ORF">D6C00_14095</name>
</gene>
<dbReference type="GO" id="GO:0006265">
    <property type="term" value="P:DNA topological change"/>
    <property type="evidence" value="ECO:0007669"/>
    <property type="project" value="InterPro"/>
</dbReference>
<dbReference type="GO" id="GO:0003918">
    <property type="term" value="F:DNA topoisomerase type II (double strand cut, ATP-hydrolyzing) activity"/>
    <property type="evidence" value="ECO:0007669"/>
    <property type="project" value="UniProtKB-EC"/>
</dbReference>
<evidence type="ECO:0000256" key="3">
    <source>
        <dbReference type="SAM" id="MobiDB-lite"/>
    </source>
</evidence>
<evidence type="ECO:0000313" key="4">
    <source>
        <dbReference type="EMBL" id="RRQ22945.1"/>
    </source>
</evidence>
<evidence type="ECO:0000256" key="1">
    <source>
        <dbReference type="ARBA" id="ARBA00000185"/>
    </source>
</evidence>
<dbReference type="SUPFAM" id="SSF56719">
    <property type="entry name" value="Type II DNA topoisomerase"/>
    <property type="match status" value="1"/>
</dbReference>
<evidence type="ECO:0000313" key="5">
    <source>
        <dbReference type="Proteomes" id="UP000287798"/>
    </source>
</evidence>
<sequence>MRSRPAAWVRVSHRTLQPPHGDPPSTDTIVRMAQRFRLRTMLGRGQGQIRSIGRRFAPPPCVTPRWPGRIGSR</sequence>
<comment type="caution">
    <text evidence="4">The sequence shown here is derived from an EMBL/GenBank/DDBJ whole genome shotgun (WGS) entry which is preliminary data.</text>
</comment>
<dbReference type="Gene3D" id="3.90.199.10">
    <property type="entry name" value="Topoisomerase II, domain 5"/>
    <property type="match status" value="1"/>
</dbReference>
<accession>A0A426QME5</accession>
<keyword evidence="2" id="KW-0799">Topoisomerase</keyword>
<proteinExistence type="predicted"/>